<proteinExistence type="predicted"/>
<sequence length="278" mass="29975">MAPSPDQLPADLGEGQAYYQFLSRDGDTATYRSTIHAQGAWNVGEQHMAPATGVLTHEMLAFQAREGVRLVRLSLDIIGFIPGGEFTVTTRMVRPGRTIELVESVLEAHGRTSIIARGWRLQTGDTAAIEAVQEPGIPGPDQTAPWEMGGLWGGGYIGSLDGRRDPESTPGHARAWLTNSLPMVAGEDTADVVKLLGMVDTANGISQALHPSEWLFPNVDLQIHLFREPQGQWLGYETMQSVGADGVGLTSSVLHDAKGPFGRAEQILTIRPMPKSSN</sequence>
<dbReference type="AlphaFoldDB" id="A0A496PH50"/>
<keyword evidence="4" id="KW-1185">Reference proteome</keyword>
<evidence type="ECO:0000313" key="4">
    <source>
        <dbReference type="Proteomes" id="UP000273119"/>
    </source>
</evidence>
<dbReference type="InterPro" id="IPR049449">
    <property type="entry name" value="TesB_ACOT8-like_N"/>
</dbReference>
<dbReference type="Gene3D" id="2.40.160.210">
    <property type="entry name" value="Acyl-CoA thioesterase, double hotdog domain"/>
    <property type="match status" value="1"/>
</dbReference>
<dbReference type="EMBL" id="QQXL01000007">
    <property type="protein sequence ID" value="RKW69808.1"/>
    <property type="molecule type" value="Genomic_DNA"/>
</dbReference>
<reference evidence="3 4" key="1">
    <citation type="submission" date="2018-07" db="EMBL/GenBank/DDBJ databases">
        <title>Arthrobacter sp. nov., isolated from raw cow's milk with high bacterial count.</title>
        <authorList>
            <person name="Hahne J."/>
            <person name="Isele D."/>
            <person name="Lipski A."/>
        </authorList>
    </citation>
    <scope>NUCLEOTIDE SEQUENCE [LARGE SCALE GENOMIC DNA]</scope>
    <source>
        <strain evidence="3 4">JZ R-183</strain>
    </source>
</reference>
<dbReference type="Pfam" id="PF20789">
    <property type="entry name" value="4HBT_3C"/>
    <property type="match status" value="1"/>
</dbReference>
<organism evidence="3 4">
    <name type="scientific">Galactobacter caseinivorans</name>
    <dbReference type="NCBI Taxonomy" id="2676123"/>
    <lineage>
        <taxon>Bacteria</taxon>
        <taxon>Bacillati</taxon>
        <taxon>Actinomycetota</taxon>
        <taxon>Actinomycetes</taxon>
        <taxon>Micrococcales</taxon>
        <taxon>Micrococcaceae</taxon>
        <taxon>Galactobacter</taxon>
    </lineage>
</organism>
<protein>
    <submittedName>
        <fullName evidence="3">Thioesterase family protein</fullName>
    </submittedName>
</protein>
<name>A0A496PH50_9MICC</name>
<dbReference type="InterPro" id="IPR049450">
    <property type="entry name" value="ACOT8-like_C"/>
</dbReference>
<accession>A0A496PH50</accession>
<dbReference type="Proteomes" id="UP000273119">
    <property type="component" value="Unassembled WGS sequence"/>
</dbReference>
<evidence type="ECO:0000259" key="2">
    <source>
        <dbReference type="Pfam" id="PF20789"/>
    </source>
</evidence>
<dbReference type="InterPro" id="IPR042171">
    <property type="entry name" value="Acyl-CoA_hotdog"/>
</dbReference>
<feature type="domain" description="Acyl-CoA thioesterase-like C-terminal" evidence="2">
    <location>
        <begin position="144"/>
        <end position="269"/>
    </location>
</feature>
<evidence type="ECO:0000313" key="3">
    <source>
        <dbReference type="EMBL" id="RKW69808.1"/>
    </source>
</evidence>
<feature type="domain" description="Acyl-CoA thioesterase-like N-terminal HotDog" evidence="1">
    <location>
        <begin position="39"/>
        <end position="119"/>
    </location>
</feature>
<dbReference type="RefSeq" id="WP_121485853.1">
    <property type="nucleotide sequence ID" value="NZ_QQXL01000007.1"/>
</dbReference>
<comment type="caution">
    <text evidence="3">The sequence shown here is derived from an EMBL/GenBank/DDBJ whole genome shotgun (WGS) entry which is preliminary data.</text>
</comment>
<dbReference type="Pfam" id="PF13622">
    <property type="entry name" value="4HBT_3"/>
    <property type="match status" value="1"/>
</dbReference>
<evidence type="ECO:0000259" key="1">
    <source>
        <dbReference type="Pfam" id="PF13622"/>
    </source>
</evidence>
<dbReference type="SUPFAM" id="SSF54637">
    <property type="entry name" value="Thioesterase/thiol ester dehydrase-isomerase"/>
    <property type="match status" value="1"/>
</dbReference>
<dbReference type="InterPro" id="IPR029069">
    <property type="entry name" value="HotDog_dom_sf"/>
</dbReference>
<gene>
    <name evidence="3" type="ORF">DWQ67_11935</name>
</gene>